<comment type="caution">
    <text evidence="1">The sequence shown here is derived from an EMBL/GenBank/DDBJ whole genome shotgun (WGS) entry which is preliminary data.</text>
</comment>
<reference evidence="1 2" key="1">
    <citation type="submission" date="2021-03" db="EMBL/GenBank/DDBJ databases">
        <title>Genomic Encyclopedia of Type Strains, Phase IV (KMG-IV): sequencing the most valuable type-strain genomes for metagenomic binning, comparative biology and taxonomic classification.</title>
        <authorList>
            <person name="Goeker M."/>
        </authorList>
    </citation>
    <scope>NUCLEOTIDE SEQUENCE [LARGE SCALE GENOMIC DNA]</scope>
    <source>
        <strain evidence="1 2">DSM 13372</strain>
    </source>
</reference>
<dbReference type="Proteomes" id="UP000730739">
    <property type="component" value="Unassembled WGS sequence"/>
</dbReference>
<evidence type="ECO:0000313" key="2">
    <source>
        <dbReference type="Proteomes" id="UP000730739"/>
    </source>
</evidence>
<accession>A0ABS4QXB1</accession>
<sequence length="231" mass="24578">MAKIIRISPIVIGLVAVLHVAEASADQICGPGKHLASNAFACLPGDNVSRSVGSRNSGNQIAAGLAVGAAVLSIVQSLASQTQFTDNLGPVEQDQRMHGTNSRRFNRQAITLQQAGKFNEARIAFKRAADEAVRAGNLREAKINEKNADIADALHWLRNGYQAEKAGKTTKANIAYRMGIDAATRAGDTRTASQLKKANDALIKKSGSDRLIKSTKENCSLINGKYSCFSG</sequence>
<dbReference type="EMBL" id="JAGILA010000002">
    <property type="protein sequence ID" value="MBP2235282.1"/>
    <property type="molecule type" value="Genomic_DNA"/>
</dbReference>
<proteinExistence type="predicted"/>
<keyword evidence="2" id="KW-1185">Reference proteome</keyword>
<evidence type="ECO:0000313" key="1">
    <source>
        <dbReference type="EMBL" id="MBP2235282.1"/>
    </source>
</evidence>
<dbReference type="RefSeq" id="WP_209601510.1">
    <property type="nucleotide sequence ID" value="NZ_JAGILA010000002.1"/>
</dbReference>
<organism evidence="1 2">
    <name type="scientific">Sinorhizobium kostiense</name>
    <dbReference type="NCBI Taxonomy" id="76747"/>
    <lineage>
        <taxon>Bacteria</taxon>
        <taxon>Pseudomonadati</taxon>
        <taxon>Pseudomonadota</taxon>
        <taxon>Alphaproteobacteria</taxon>
        <taxon>Hyphomicrobiales</taxon>
        <taxon>Rhizobiaceae</taxon>
        <taxon>Sinorhizobium/Ensifer group</taxon>
        <taxon>Sinorhizobium</taxon>
    </lineage>
</organism>
<name>A0ABS4QXB1_9HYPH</name>
<protein>
    <submittedName>
        <fullName evidence="1">Uncharacterized protein</fullName>
    </submittedName>
</protein>
<gene>
    <name evidence="1" type="ORF">J2Z31_001774</name>
</gene>